<name>A0A917MLD7_9MICO</name>
<evidence type="ECO:0000313" key="10">
    <source>
        <dbReference type="Proteomes" id="UP000657592"/>
    </source>
</evidence>
<proteinExistence type="inferred from homology"/>
<dbReference type="RefSeq" id="WP_188755605.1">
    <property type="nucleotide sequence ID" value="NZ_BMJY01000004.1"/>
</dbReference>
<dbReference type="SUPFAM" id="SSF161098">
    <property type="entry name" value="MetI-like"/>
    <property type="match status" value="1"/>
</dbReference>
<feature type="transmembrane region" description="Helical" evidence="7">
    <location>
        <begin position="178"/>
        <end position="197"/>
    </location>
</feature>
<dbReference type="Proteomes" id="UP000657592">
    <property type="component" value="Unassembled WGS sequence"/>
</dbReference>
<comment type="similarity">
    <text evidence="7">Belongs to the binding-protein-dependent transport system permease family.</text>
</comment>
<gene>
    <name evidence="9" type="ORF">GCM10010921_14660</name>
</gene>
<evidence type="ECO:0000256" key="5">
    <source>
        <dbReference type="ARBA" id="ARBA00022989"/>
    </source>
</evidence>
<evidence type="ECO:0000256" key="6">
    <source>
        <dbReference type="ARBA" id="ARBA00023136"/>
    </source>
</evidence>
<dbReference type="Gene3D" id="1.10.3720.10">
    <property type="entry name" value="MetI-like"/>
    <property type="match status" value="1"/>
</dbReference>
<dbReference type="EMBL" id="BMJY01000004">
    <property type="protein sequence ID" value="GGH41842.1"/>
    <property type="molecule type" value="Genomic_DNA"/>
</dbReference>
<keyword evidence="2 7" id="KW-0813">Transport</keyword>
<reference evidence="9" key="1">
    <citation type="journal article" date="2014" name="Int. J. Syst. Evol. Microbiol.">
        <title>Complete genome sequence of Corynebacterium casei LMG S-19264T (=DSM 44701T), isolated from a smear-ripened cheese.</title>
        <authorList>
            <consortium name="US DOE Joint Genome Institute (JGI-PGF)"/>
            <person name="Walter F."/>
            <person name="Albersmeier A."/>
            <person name="Kalinowski J."/>
            <person name="Ruckert C."/>
        </authorList>
    </citation>
    <scope>NUCLEOTIDE SEQUENCE</scope>
    <source>
        <strain evidence="9">CGMCC 1.15794</strain>
    </source>
</reference>
<dbReference type="CDD" id="cd06261">
    <property type="entry name" value="TM_PBP2"/>
    <property type="match status" value="1"/>
</dbReference>
<feature type="domain" description="ABC transmembrane type-1" evidence="8">
    <location>
        <begin position="107"/>
        <end position="301"/>
    </location>
</feature>
<dbReference type="InterPro" id="IPR035906">
    <property type="entry name" value="MetI-like_sf"/>
</dbReference>
<keyword evidence="6 7" id="KW-0472">Membrane</keyword>
<dbReference type="AlphaFoldDB" id="A0A917MLD7"/>
<reference evidence="9" key="2">
    <citation type="submission" date="2020-09" db="EMBL/GenBank/DDBJ databases">
        <authorList>
            <person name="Sun Q."/>
            <person name="Zhou Y."/>
        </authorList>
    </citation>
    <scope>NUCLEOTIDE SEQUENCE</scope>
    <source>
        <strain evidence="9">CGMCC 1.15794</strain>
    </source>
</reference>
<evidence type="ECO:0000256" key="7">
    <source>
        <dbReference type="RuleBase" id="RU363032"/>
    </source>
</evidence>
<feature type="transmembrane region" description="Helical" evidence="7">
    <location>
        <begin position="278"/>
        <end position="300"/>
    </location>
</feature>
<dbReference type="PANTHER" id="PTHR43744">
    <property type="entry name" value="ABC TRANSPORTER PERMEASE PROTEIN MG189-RELATED-RELATED"/>
    <property type="match status" value="1"/>
</dbReference>
<dbReference type="GO" id="GO:0005886">
    <property type="term" value="C:plasma membrane"/>
    <property type="evidence" value="ECO:0007669"/>
    <property type="project" value="UniProtKB-SubCell"/>
</dbReference>
<feature type="transmembrane region" description="Helical" evidence="7">
    <location>
        <begin position="143"/>
        <end position="166"/>
    </location>
</feature>
<dbReference type="GO" id="GO:0055085">
    <property type="term" value="P:transmembrane transport"/>
    <property type="evidence" value="ECO:0007669"/>
    <property type="project" value="InterPro"/>
</dbReference>
<feature type="transmembrane region" description="Helical" evidence="7">
    <location>
        <begin position="103"/>
        <end position="131"/>
    </location>
</feature>
<keyword evidence="5 7" id="KW-1133">Transmembrane helix</keyword>
<sequence length="316" mass="34642">MSTLTERLTGARGAAAAGGLGDRGAAAAGATAEGRRPSQRRRTRIGRVFTIVALVAIGIVFVYPFVWLVSASFKPRGQVFDNRLIPETFILDNYVQVWQQAPLAVWLLNTLIVTVLAAVAVTISSAMVAWGFAFYRFRGRGPLFALVLGSMMLPGAVTMIPTFLIWNALGAVNTLTPMWAHNLFGSAFYIFLLRQFMLSLPRDLFDAARVDGASPWQVFWRIALPLCRPALAVTLVFEVQAVWTDLMRALIYLRDSATFTVPRGLKALVDTFGFGGEWHWEILVTASVITTIPMIILFFVAQRHIIHGVAAGGVKG</sequence>
<dbReference type="InterPro" id="IPR000515">
    <property type="entry name" value="MetI-like"/>
</dbReference>
<feature type="transmembrane region" description="Helical" evidence="7">
    <location>
        <begin position="218"/>
        <end position="237"/>
    </location>
</feature>
<organism evidence="9 10">
    <name type="scientific">Microbacterium album</name>
    <dbReference type="NCBI Taxonomy" id="2053191"/>
    <lineage>
        <taxon>Bacteria</taxon>
        <taxon>Bacillati</taxon>
        <taxon>Actinomycetota</taxon>
        <taxon>Actinomycetes</taxon>
        <taxon>Micrococcales</taxon>
        <taxon>Microbacteriaceae</taxon>
        <taxon>Microbacterium</taxon>
    </lineage>
</organism>
<comment type="caution">
    <text evidence="9">The sequence shown here is derived from an EMBL/GenBank/DDBJ whole genome shotgun (WGS) entry which is preliminary data.</text>
</comment>
<keyword evidence="10" id="KW-1185">Reference proteome</keyword>
<dbReference type="PANTHER" id="PTHR43744:SF8">
    <property type="entry name" value="SN-GLYCEROL-3-PHOSPHATE TRANSPORT SYSTEM PERMEASE PROTEIN UGPE"/>
    <property type="match status" value="1"/>
</dbReference>
<evidence type="ECO:0000256" key="1">
    <source>
        <dbReference type="ARBA" id="ARBA00004651"/>
    </source>
</evidence>
<evidence type="ECO:0000313" key="9">
    <source>
        <dbReference type="EMBL" id="GGH41842.1"/>
    </source>
</evidence>
<evidence type="ECO:0000256" key="4">
    <source>
        <dbReference type="ARBA" id="ARBA00022692"/>
    </source>
</evidence>
<comment type="subcellular location">
    <subcellularLocation>
        <location evidence="1 7">Cell membrane</location>
        <topology evidence="1 7">Multi-pass membrane protein</topology>
    </subcellularLocation>
</comment>
<evidence type="ECO:0000256" key="2">
    <source>
        <dbReference type="ARBA" id="ARBA00022448"/>
    </source>
</evidence>
<keyword evidence="3" id="KW-1003">Cell membrane</keyword>
<keyword evidence="4 7" id="KW-0812">Transmembrane</keyword>
<protein>
    <submittedName>
        <fullName evidence="9">Sugar ABC transporter permease</fullName>
    </submittedName>
</protein>
<feature type="transmembrane region" description="Helical" evidence="7">
    <location>
        <begin position="45"/>
        <end position="66"/>
    </location>
</feature>
<dbReference type="PROSITE" id="PS50928">
    <property type="entry name" value="ABC_TM1"/>
    <property type="match status" value="1"/>
</dbReference>
<dbReference type="Pfam" id="PF00528">
    <property type="entry name" value="BPD_transp_1"/>
    <property type="match status" value="1"/>
</dbReference>
<accession>A0A917MLD7</accession>
<evidence type="ECO:0000256" key="3">
    <source>
        <dbReference type="ARBA" id="ARBA00022475"/>
    </source>
</evidence>
<evidence type="ECO:0000259" key="8">
    <source>
        <dbReference type="PROSITE" id="PS50928"/>
    </source>
</evidence>